<dbReference type="AlphaFoldDB" id="A0A974HH79"/>
<sequence length="213" mass="25125">MNTRWQEISNKCSMDYVVLTIECLDMETKELTIALESMKVEMASKLGATNMEAVTREHTEALAKLQAEITERKRRKFQRDRNDYESGQVYCWKDERSKQRLLRRPDSPPMNRDPQSRPAEVLGKFSAQKERYGGNWRQSRQHHRNHREPYTADSSAYTSTEEEEQVSGKDKQHFLGARPKEGPVVTERKNPRYPIAREAYPQRYRNSNNNSRR</sequence>
<organism evidence="2 3">
    <name type="scientific">Xenopus laevis</name>
    <name type="common">African clawed frog</name>
    <dbReference type="NCBI Taxonomy" id="8355"/>
    <lineage>
        <taxon>Eukaryota</taxon>
        <taxon>Metazoa</taxon>
        <taxon>Chordata</taxon>
        <taxon>Craniata</taxon>
        <taxon>Vertebrata</taxon>
        <taxon>Euteleostomi</taxon>
        <taxon>Amphibia</taxon>
        <taxon>Batrachia</taxon>
        <taxon>Anura</taxon>
        <taxon>Pipoidea</taxon>
        <taxon>Pipidae</taxon>
        <taxon>Xenopodinae</taxon>
        <taxon>Xenopus</taxon>
        <taxon>Xenopus</taxon>
    </lineage>
</organism>
<evidence type="ECO:0000313" key="2">
    <source>
        <dbReference type="EMBL" id="OCT77972.1"/>
    </source>
</evidence>
<gene>
    <name evidence="2" type="ORF">XELAEV_18029071mg</name>
</gene>
<dbReference type="EMBL" id="CM004475">
    <property type="protein sequence ID" value="OCT77972.1"/>
    <property type="molecule type" value="Genomic_DNA"/>
</dbReference>
<feature type="region of interest" description="Disordered" evidence="1">
    <location>
        <begin position="100"/>
        <end position="213"/>
    </location>
</feature>
<accession>A0A974HH79</accession>
<reference evidence="3" key="1">
    <citation type="journal article" date="2016" name="Nature">
        <title>Genome evolution in the allotetraploid frog Xenopus laevis.</title>
        <authorList>
            <person name="Session A.M."/>
            <person name="Uno Y."/>
            <person name="Kwon T."/>
            <person name="Chapman J.A."/>
            <person name="Toyoda A."/>
            <person name="Takahashi S."/>
            <person name="Fukui A."/>
            <person name="Hikosaka A."/>
            <person name="Suzuki A."/>
            <person name="Kondo M."/>
            <person name="van Heeringen S.J."/>
            <person name="Quigley I."/>
            <person name="Heinz S."/>
            <person name="Ogino H."/>
            <person name="Ochi H."/>
            <person name="Hellsten U."/>
            <person name="Lyons J.B."/>
            <person name="Simakov O."/>
            <person name="Putnam N."/>
            <person name="Stites J."/>
            <person name="Kuroki Y."/>
            <person name="Tanaka T."/>
            <person name="Michiue T."/>
            <person name="Watanabe M."/>
            <person name="Bogdanovic O."/>
            <person name="Lister R."/>
            <person name="Georgiou G."/>
            <person name="Paranjpe S.S."/>
            <person name="van Kruijsbergen I."/>
            <person name="Shu S."/>
            <person name="Carlson J."/>
            <person name="Kinoshita T."/>
            <person name="Ohta Y."/>
            <person name="Mawaribuchi S."/>
            <person name="Jenkins J."/>
            <person name="Grimwood J."/>
            <person name="Schmutz J."/>
            <person name="Mitros T."/>
            <person name="Mozaffari S.V."/>
            <person name="Suzuki Y."/>
            <person name="Haramoto Y."/>
            <person name="Yamamoto T.S."/>
            <person name="Takagi C."/>
            <person name="Heald R."/>
            <person name="Miller K."/>
            <person name="Haudenschild C."/>
            <person name="Kitzman J."/>
            <person name="Nakayama T."/>
            <person name="Izutsu Y."/>
            <person name="Robert J."/>
            <person name="Fortriede J."/>
            <person name="Burns K."/>
            <person name="Lotay V."/>
            <person name="Karimi K."/>
            <person name="Yasuoka Y."/>
            <person name="Dichmann D.S."/>
            <person name="Flajnik M.F."/>
            <person name="Houston D.W."/>
            <person name="Shendure J."/>
            <person name="DuPasquier L."/>
            <person name="Vize P.D."/>
            <person name="Zorn A.M."/>
            <person name="Ito M."/>
            <person name="Marcotte E.M."/>
            <person name="Wallingford J.B."/>
            <person name="Ito Y."/>
            <person name="Asashima M."/>
            <person name="Ueno N."/>
            <person name="Matsuda Y."/>
            <person name="Veenstra G.J."/>
            <person name="Fujiyama A."/>
            <person name="Harland R.M."/>
            <person name="Taira M."/>
            <person name="Rokhsar D.S."/>
        </authorList>
    </citation>
    <scope>NUCLEOTIDE SEQUENCE [LARGE SCALE GENOMIC DNA]</scope>
    <source>
        <strain evidence="3">J</strain>
    </source>
</reference>
<proteinExistence type="predicted"/>
<feature type="compositionally biased region" description="Basic and acidic residues" evidence="1">
    <location>
        <begin position="166"/>
        <end position="190"/>
    </location>
</feature>
<evidence type="ECO:0000313" key="3">
    <source>
        <dbReference type="Proteomes" id="UP000694892"/>
    </source>
</evidence>
<name>A0A974HH79_XENLA</name>
<dbReference type="Proteomes" id="UP000694892">
    <property type="component" value="Chromosome 5S"/>
</dbReference>
<evidence type="ECO:0000256" key="1">
    <source>
        <dbReference type="SAM" id="MobiDB-lite"/>
    </source>
</evidence>
<protein>
    <submittedName>
        <fullName evidence="2">Uncharacterized protein</fullName>
    </submittedName>
</protein>
<feature type="compositionally biased region" description="Low complexity" evidence="1">
    <location>
        <begin position="203"/>
        <end position="213"/>
    </location>
</feature>